<protein>
    <submittedName>
        <fullName evidence="1">Uncharacterized protein</fullName>
    </submittedName>
</protein>
<dbReference type="EMBL" id="JAIWYP010000008">
    <property type="protein sequence ID" value="KAH3788812.1"/>
    <property type="molecule type" value="Genomic_DNA"/>
</dbReference>
<reference evidence="1" key="2">
    <citation type="submission" date="2020-11" db="EMBL/GenBank/DDBJ databases">
        <authorList>
            <person name="McCartney M.A."/>
            <person name="Auch B."/>
            <person name="Kono T."/>
            <person name="Mallez S."/>
            <person name="Becker A."/>
            <person name="Gohl D.M."/>
            <person name="Silverstein K.A.T."/>
            <person name="Koren S."/>
            <person name="Bechman K.B."/>
            <person name="Herman A."/>
            <person name="Abrahante J.E."/>
            <person name="Garbe J."/>
        </authorList>
    </citation>
    <scope>NUCLEOTIDE SEQUENCE</scope>
    <source>
        <strain evidence="1">Duluth1</strain>
        <tissue evidence="1">Whole animal</tissue>
    </source>
</reference>
<sequence length="73" mass="7996">MEGTGLKNILETVYGKSVIVHIMTGKAVQRTLRGHFLVGKCLHSSLYPKSRDSYTSGSGQGVALFLFLGARRR</sequence>
<comment type="caution">
    <text evidence="1">The sequence shown here is derived from an EMBL/GenBank/DDBJ whole genome shotgun (WGS) entry which is preliminary data.</text>
</comment>
<evidence type="ECO:0000313" key="2">
    <source>
        <dbReference type="Proteomes" id="UP000828390"/>
    </source>
</evidence>
<dbReference type="AlphaFoldDB" id="A0A9D4IY41"/>
<evidence type="ECO:0000313" key="1">
    <source>
        <dbReference type="EMBL" id="KAH3788812.1"/>
    </source>
</evidence>
<organism evidence="1 2">
    <name type="scientific">Dreissena polymorpha</name>
    <name type="common">Zebra mussel</name>
    <name type="synonym">Mytilus polymorpha</name>
    <dbReference type="NCBI Taxonomy" id="45954"/>
    <lineage>
        <taxon>Eukaryota</taxon>
        <taxon>Metazoa</taxon>
        <taxon>Spiralia</taxon>
        <taxon>Lophotrochozoa</taxon>
        <taxon>Mollusca</taxon>
        <taxon>Bivalvia</taxon>
        <taxon>Autobranchia</taxon>
        <taxon>Heteroconchia</taxon>
        <taxon>Euheterodonta</taxon>
        <taxon>Imparidentia</taxon>
        <taxon>Neoheterodontei</taxon>
        <taxon>Myida</taxon>
        <taxon>Dreissenoidea</taxon>
        <taxon>Dreissenidae</taxon>
        <taxon>Dreissena</taxon>
    </lineage>
</organism>
<gene>
    <name evidence="1" type="ORF">DPMN_166974</name>
</gene>
<reference evidence="1" key="1">
    <citation type="journal article" date="2019" name="bioRxiv">
        <title>The Genome of the Zebra Mussel, Dreissena polymorpha: A Resource for Invasive Species Research.</title>
        <authorList>
            <person name="McCartney M.A."/>
            <person name="Auch B."/>
            <person name="Kono T."/>
            <person name="Mallez S."/>
            <person name="Zhang Y."/>
            <person name="Obille A."/>
            <person name="Becker A."/>
            <person name="Abrahante J.E."/>
            <person name="Garbe J."/>
            <person name="Badalamenti J.P."/>
            <person name="Herman A."/>
            <person name="Mangelson H."/>
            <person name="Liachko I."/>
            <person name="Sullivan S."/>
            <person name="Sone E.D."/>
            <person name="Koren S."/>
            <person name="Silverstein K.A.T."/>
            <person name="Beckman K.B."/>
            <person name="Gohl D.M."/>
        </authorList>
    </citation>
    <scope>NUCLEOTIDE SEQUENCE</scope>
    <source>
        <strain evidence="1">Duluth1</strain>
        <tissue evidence="1">Whole animal</tissue>
    </source>
</reference>
<name>A0A9D4IY41_DREPO</name>
<keyword evidence="2" id="KW-1185">Reference proteome</keyword>
<dbReference type="Proteomes" id="UP000828390">
    <property type="component" value="Unassembled WGS sequence"/>
</dbReference>
<accession>A0A9D4IY41</accession>
<proteinExistence type="predicted"/>